<evidence type="ECO:0000313" key="4">
    <source>
        <dbReference type="EMBL" id="RZT96833.1"/>
    </source>
</evidence>
<accession>A0A4Q7VKS8</accession>
<evidence type="ECO:0000256" key="1">
    <source>
        <dbReference type="SAM" id="Coils"/>
    </source>
</evidence>
<keyword evidence="5" id="KW-1185">Reference proteome</keyword>
<dbReference type="OrthoDB" id="9788327at2"/>
<dbReference type="EMBL" id="SHKN01000001">
    <property type="protein sequence ID" value="RZT96833.1"/>
    <property type="molecule type" value="Genomic_DNA"/>
</dbReference>
<evidence type="ECO:0000256" key="2">
    <source>
        <dbReference type="SAM" id="SignalP"/>
    </source>
</evidence>
<dbReference type="InterPro" id="IPR038765">
    <property type="entry name" value="Papain-like_cys_pep_sf"/>
</dbReference>
<evidence type="ECO:0000259" key="3">
    <source>
        <dbReference type="SMART" id="SM00460"/>
    </source>
</evidence>
<name>A0A4Q7VKS8_9BACT</name>
<feature type="chain" id="PRO_5020503571" evidence="2">
    <location>
        <begin position="20"/>
        <end position="384"/>
    </location>
</feature>
<organism evidence="4 5">
    <name type="scientific">Ancylomarina subtilis</name>
    <dbReference type="NCBI Taxonomy" id="1639035"/>
    <lineage>
        <taxon>Bacteria</taxon>
        <taxon>Pseudomonadati</taxon>
        <taxon>Bacteroidota</taxon>
        <taxon>Bacteroidia</taxon>
        <taxon>Marinilabiliales</taxon>
        <taxon>Marinifilaceae</taxon>
        <taxon>Ancylomarina</taxon>
    </lineage>
</organism>
<feature type="signal peptide" evidence="2">
    <location>
        <begin position="1"/>
        <end position="19"/>
    </location>
</feature>
<protein>
    <submittedName>
        <fullName evidence="4">Transglutaminase superfamily protein</fullName>
    </submittedName>
</protein>
<dbReference type="SUPFAM" id="SSF54001">
    <property type="entry name" value="Cysteine proteinases"/>
    <property type="match status" value="1"/>
</dbReference>
<dbReference type="SMART" id="SM00460">
    <property type="entry name" value="TGc"/>
    <property type="match status" value="1"/>
</dbReference>
<dbReference type="RefSeq" id="WP_130306914.1">
    <property type="nucleotide sequence ID" value="NZ_SHKN01000001.1"/>
</dbReference>
<evidence type="ECO:0000313" key="5">
    <source>
        <dbReference type="Proteomes" id="UP000293562"/>
    </source>
</evidence>
<dbReference type="InterPro" id="IPR002931">
    <property type="entry name" value="Transglutaminase-like"/>
</dbReference>
<dbReference type="GO" id="GO:0005737">
    <property type="term" value="C:cytoplasm"/>
    <property type="evidence" value="ECO:0007669"/>
    <property type="project" value="TreeGrafter"/>
</dbReference>
<sequence>MFKNILLLLLICSPLVLKAQKSGKFTFIERAMLQISDSSTSSVQDIANYVNLKFLTQKQKARAIFFWIAKNIDYDCDNMFVNSSSKSEDILKVRKGVCRDYVNLYSAIASKVGIRTYVVTGYTKKYSQVLYSPHAWCALMIDSIWYLTDPTWGAGYIKDFHFVKEIDNNNFMVRPDRFIKTHIPFDPLWQFSNYPITKREFQKGKSKSPKRVFFNFVDTLKVFDNQNEIQRLTNTSIRIKSNGIASYLDLDNLNHLNFSIKEYYDKLNEGQYNLALKYYSEGVHLLNEYIDYQNKYYLPYKSDSEIKKMLDNIEGELNLALSHLEQVKNSSSTLKINKNNLLKSIRRVNDNLKIIKEKLDKYLEIARIYRKSLSHNIKIKPNHK</sequence>
<dbReference type="Gene3D" id="3.10.620.30">
    <property type="match status" value="1"/>
</dbReference>
<dbReference type="Proteomes" id="UP000293562">
    <property type="component" value="Unassembled WGS sequence"/>
</dbReference>
<feature type="coiled-coil region" evidence="1">
    <location>
        <begin position="310"/>
        <end position="365"/>
    </location>
</feature>
<keyword evidence="2" id="KW-0732">Signal</keyword>
<dbReference type="Pfam" id="PF01841">
    <property type="entry name" value="Transglut_core"/>
    <property type="match status" value="1"/>
</dbReference>
<dbReference type="PANTHER" id="PTHR46333">
    <property type="entry name" value="CYTOKINESIS PROTEIN 3"/>
    <property type="match status" value="1"/>
</dbReference>
<gene>
    <name evidence="4" type="ORF">EV201_1484</name>
</gene>
<feature type="domain" description="Transglutaminase-like" evidence="3">
    <location>
        <begin position="90"/>
        <end position="152"/>
    </location>
</feature>
<dbReference type="AlphaFoldDB" id="A0A4Q7VKS8"/>
<dbReference type="InterPro" id="IPR052557">
    <property type="entry name" value="CAP/Cytokinesis_protein"/>
</dbReference>
<reference evidence="4 5" key="1">
    <citation type="submission" date="2019-02" db="EMBL/GenBank/DDBJ databases">
        <title>Genomic Encyclopedia of Type Strains, Phase IV (KMG-IV): sequencing the most valuable type-strain genomes for metagenomic binning, comparative biology and taxonomic classification.</title>
        <authorList>
            <person name="Goeker M."/>
        </authorList>
    </citation>
    <scope>NUCLEOTIDE SEQUENCE [LARGE SCALE GENOMIC DNA]</scope>
    <source>
        <strain evidence="4 5">DSM 28825</strain>
    </source>
</reference>
<comment type="caution">
    <text evidence="4">The sequence shown here is derived from an EMBL/GenBank/DDBJ whole genome shotgun (WGS) entry which is preliminary data.</text>
</comment>
<proteinExistence type="predicted"/>
<keyword evidence="1" id="KW-0175">Coiled coil</keyword>
<dbReference type="PANTHER" id="PTHR46333:SF2">
    <property type="entry name" value="CYTOKINESIS PROTEIN 3"/>
    <property type="match status" value="1"/>
</dbReference>